<gene>
    <name evidence="5" type="ORF">APZ16_00260</name>
</gene>
<organism evidence="5 6">
    <name type="scientific">Hadarchaeum yellowstonense</name>
    <dbReference type="NCBI Taxonomy" id="1776334"/>
    <lineage>
        <taxon>Archaea</taxon>
        <taxon>Methanobacteriati</taxon>
        <taxon>Candidatus Hadarchaeota</taxon>
        <taxon>Candidatus Hadarchaeia</taxon>
        <taxon>Candidatus Hadarchaeales</taxon>
        <taxon>Candidatus Hadarchaeaceae</taxon>
        <taxon>Candidatus Hadarchaeum</taxon>
    </lineage>
</organism>
<dbReference type="Proteomes" id="UP000074294">
    <property type="component" value="Unassembled WGS sequence"/>
</dbReference>
<dbReference type="InterPro" id="IPR011991">
    <property type="entry name" value="ArsR-like_HTH"/>
</dbReference>
<sequence length="142" mass="15657">MVDAVDLKIIRMLEEDGSLPFTKIARKLGLDESTVRKRVLSLKKSGVIRKFSIVVEPAKIGFNAVALVGVDVAPDKLLEIAERLAQMPETRYVVTSTGDHMIMTEIWARNSKELSQILSEKIGAIEGVKKICPAIVLEKIKG</sequence>
<dbReference type="Pfam" id="PF13404">
    <property type="entry name" value="HTH_AsnC-type"/>
    <property type="match status" value="1"/>
</dbReference>
<dbReference type="SMART" id="SM00344">
    <property type="entry name" value="HTH_ASNC"/>
    <property type="match status" value="1"/>
</dbReference>
<dbReference type="PROSITE" id="PS50956">
    <property type="entry name" value="HTH_ASNC_2"/>
    <property type="match status" value="1"/>
</dbReference>
<comment type="caution">
    <text evidence="5">The sequence shown here is derived from an EMBL/GenBank/DDBJ whole genome shotgun (WGS) entry which is preliminary data.</text>
</comment>
<name>A0A147JSS3_HADYE</name>
<evidence type="ECO:0000256" key="3">
    <source>
        <dbReference type="ARBA" id="ARBA00023163"/>
    </source>
</evidence>
<proteinExistence type="predicted"/>
<evidence type="ECO:0000313" key="6">
    <source>
        <dbReference type="Proteomes" id="UP000074294"/>
    </source>
</evidence>
<dbReference type="SUPFAM" id="SSF54909">
    <property type="entry name" value="Dimeric alpha+beta barrel"/>
    <property type="match status" value="1"/>
</dbReference>
<dbReference type="GO" id="GO:0043565">
    <property type="term" value="F:sequence-specific DNA binding"/>
    <property type="evidence" value="ECO:0007669"/>
    <property type="project" value="InterPro"/>
</dbReference>
<dbReference type="Gene3D" id="3.30.70.920">
    <property type="match status" value="1"/>
</dbReference>
<evidence type="ECO:0000313" key="5">
    <source>
        <dbReference type="EMBL" id="KUO39514.1"/>
    </source>
</evidence>
<evidence type="ECO:0000256" key="2">
    <source>
        <dbReference type="ARBA" id="ARBA00023125"/>
    </source>
</evidence>
<dbReference type="SUPFAM" id="SSF46785">
    <property type="entry name" value="Winged helix' DNA-binding domain"/>
    <property type="match status" value="1"/>
</dbReference>
<keyword evidence="2" id="KW-0238">DNA-binding</keyword>
<accession>A0A147JSS3</accession>
<keyword evidence="3" id="KW-0804">Transcription</keyword>
<reference evidence="5 6" key="1">
    <citation type="journal article" date="2016" name="Nat. Microbiol.">
        <title>Genomic inference of the metabolism of cosmopolitan subsurface Archaea, Hadesarchaea.</title>
        <authorList>
            <person name="Baker B.J."/>
            <person name="Saw J.H."/>
            <person name="Lind A.E."/>
            <person name="Lazar C.S."/>
            <person name="Hinrichs K.-U."/>
            <person name="Teske A.P."/>
            <person name="Ettema T.J."/>
        </authorList>
    </citation>
    <scope>NUCLEOTIDE SEQUENCE [LARGE SCALE GENOMIC DNA]</scope>
</reference>
<dbReference type="InterPro" id="IPR019887">
    <property type="entry name" value="Tscrpt_reg_AsnC/Lrp_C"/>
</dbReference>
<dbReference type="Pfam" id="PF01037">
    <property type="entry name" value="AsnC_trans_reg"/>
    <property type="match status" value="1"/>
</dbReference>
<dbReference type="InterPro" id="IPR036390">
    <property type="entry name" value="WH_DNA-bd_sf"/>
</dbReference>
<dbReference type="STRING" id="1776334.APZ16_00260"/>
<dbReference type="InterPro" id="IPR050684">
    <property type="entry name" value="HTH-Siroheme_Decarb"/>
</dbReference>
<dbReference type="EMBL" id="LQMQ01000062">
    <property type="protein sequence ID" value="KUO39514.1"/>
    <property type="molecule type" value="Genomic_DNA"/>
</dbReference>
<feature type="domain" description="HTH asnC-type" evidence="4">
    <location>
        <begin position="2"/>
        <end position="63"/>
    </location>
</feature>
<dbReference type="InterPro" id="IPR019888">
    <property type="entry name" value="Tscrpt_reg_AsnC-like"/>
</dbReference>
<dbReference type="InterPro" id="IPR036388">
    <property type="entry name" value="WH-like_DNA-bd_sf"/>
</dbReference>
<dbReference type="CDD" id="cd00090">
    <property type="entry name" value="HTH_ARSR"/>
    <property type="match status" value="1"/>
</dbReference>
<dbReference type="Gene3D" id="1.10.10.10">
    <property type="entry name" value="Winged helix-like DNA-binding domain superfamily/Winged helix DNA-binding domain"/>
    <property type="match status" value="1"/>
</dbReference>
<evidence type="ECO:0000256" key="1">
    <source>
        <dbReference type="ARBA" id="ARBA00023015"/>
    </source>
</evidence>
<keyword evidence="1" id="KW-0805">Transcription regulation</keyword>
<dbReference type="PRINTS" id="PR00033">
    <property type="entry name" value="HTHASNC"/>
</dbReference>
<dbReference type="InterPro" id="IPR000485">
    <property type="entry name" value="AsnC-type_HTH_dom"/>
</dbReference>
<dbReference type="InterPro" id="IPR011008">
    <property type="entry name" value="Dimeric_a/b-barrel"/>
</dbReference>
<dbReference type="PANTHER" id="PTHR43413">
    <property type="entry name" value="TRANSCRIPTIONAL REGULATOR, ASNC FAMILY"/>
    <property type="match status" value="1"/>
</dbReference>
<dbReference type="PANTHER" id="PTHR43413:SF7">
    <property type="entry name" value="HTH-TYPE TRANSCRIPTIONAL REGULATOR PTR2"/>
    <property type="match status" value="1"/>
</dbReference>
<protein>
    <submittedName>
        <fullName evidence="5">Transcriptional regulator</fullName>
    </submittedName>
</protein>
<evidence type="ECO:0000259" key="4">
    <source>
        <dbReference type="PROSITE" id="PS50956"/>
    </source>
</evidence>
<dbReference type="AlphaFoldDB" id="A0A147JSS3"/>